<dbReference type="AlphaFoldDB" id="A0A1W1XKB8"/>
<dbReference type="Pfam" id="PF00857">
    <property type="entry name" value="Isochorismatase"/>
    <property type="match status" value="1"/>
</dbReference>
<dbReference type="InterPro" id="IPR000868">
    <property type="entry name" value="Isochorismatase-like_dom"/>
</dbReference>
<dbReference type="CDD" id="cd00431">
    <property type="entry name" value="cysteine_hydrolases"/>
    <property type="match status" value="1"/>
</dbReference>
<evidence type="ECO:0000313" key="2">
    <source>
        <dbReference type="EMBL" id="SMC24224.1"/>
    </source>
</evidence>
<proteinExistence type="predicted"/>
<dbReference type="Proteomes" id="UP000192468">
    <property type="component" value="Unassembled WGS sequence"/>
</dbReference>
<dbReference type="SUPFAM" id="SSF52499">
    <property type="entry name" value="Isochorismatase-like hydrolases"/>
    <property type="match status" value="1"/>
</dbReference>
<gene>
    <name evidence="2" type="ORF">SAMN02745134_02131</name>
</gene>
<sequence>MKKILVVVDYQNDFVSGALGFEKAKTLENPIYDKINEYLNNGNKVVFTYDTHNENYLQTREGKNLPIVHCIKGSKGHELYGKVNEFKNSKNTLHYNKGSFGMSPKDMIKLANEIGEDIDEFEIIGVVTNMCVISNVVMFQSQYKNADIIVDASLCASFDVSLHNKSLDVMESLQIKVINKGNE</sequence>
<dbReference type="EMBL" id="FWXH01000006">
    <property type="protein sequence ID" value="SMC24224.1"/>
    <property type="molecule type" value="Genomic_DNA"/>
</dbReference>
<organism evidence="2 3">
    <name type="scientific">Clostridium acidisoli DSM 12555</name>
    <dbReference type="NCBI Taxonomy" id="1121291"/>
    <lineage>
        <taxon>Bacteria</taxon>
        <taxon>Bacillati</taxon>
        <taxon>Bacillota</taxon>
        <taxon>Clostridia</taxon>
        <taxon>Eubacteriales</taxon>
        <taxon>Clostridiaceae</taxon>
        <taxon>Clostridium</taxon>
    </lineage>
</organism>
<evidence type="ECO:0000259" key="1">
    <source>
        <dbReference type="Pfam" id="PF00857"/>
    </source>
</evidence>
<dbReference type="Gene3D" id="3.40.50.850">
    <property type="entry name" value="Isochorismatase-like"/>
    <property type="match status" value="1"/>
</dbReference>
<dbReference type="OrthoDB" id="9796485at2"/>
<feature type="domain" description="Isochorismatase-like" evidence="1">
    <location>
        <begin position="4"/>
        <end position="178"/>
    </location>
</feature>
<accession>A0A1W1XKB8</accession>
<keyword evidence="3" id="KW-1185">Reference proteome</keyword>
<dbReference type="STRING" id="1121291.SAMN02745134_02131"/>
<protein>
    <submittedName>
        <fullName evidence="2">Nicotinamidase-related amidase</fullName>
    </submittedName>
</protein>
<dbReference type="InterPro" id="IPR036380">
    <property type="entry name" value="Isochorismatase-like_sf"/>
</dbReference>
<evidence type="ECO:0000313" key="3">
    <source>
        <dbReference type="Proteomes" id="UP000192468"/>
    </source>
</evidence>
<reference evidence="2 3" key="1">
    <citation type="submission" date="2017-04" db="EMBL/GenBank/DDBJ databases">
        <authorList>
            <person name="Afonso C.L."/>
            <person name="Miller P.J."/>
            <person name="Scott M.A."/>
            <person name="Spackman E."/>
            <person name="Goraichik I."/>
            <person name="Dimitrov K.M."/>
            <person name="Suarez D.L."/>
            <person name="Swayne D.E."/>
        </authorList>
    </citation>
    <scope>NUCLEOTIDE SEQUENCE [LARGE SCALE GENOMIC DNA]</scope>
    <source>
        <strain evidence="2 3">DSM 12555</strain>
    </source>
</reference>
<dbReference type="RefSeq" id="WP_084115901.1">
    <property type="nucleotide sequence ID" value="NZ_FWXH01000006.1"/>
</dbReference>
<name>A0A1W1XKB8_9CLOT</name>